<dbReference type="RefSeq" id="WP_345432345.1">
    <property type="nucleotide sequence ID" value="NZ_BAABHK010000005.1"/>
</dbReference>
<evidence type="ECO:0000313" key="3">
    <source>
        <dbReference type="Proteomes" id="UP001501442"/>
    </source>
</evidence>
<sequence>MGNIPAARSLHQAVLTPIDATKTNELSGVANEPGAWEKLRLAQAVQRARSVGTSGKQDQVRLSKLWYAKNAASPVRTTVDLGQLFGGHIADAAQQLARMPADELTREAEADLSKLANAPDGTPYAAARDELEAALEAFRLRLHAVYLGVLHVQRMDLLPAGMAGGELVHSLPLAPGEKVHLTRREWSNTASDFQTIVTDYEESFSEQGVTEKTELAESTTSQHQHSLGLNTSVSASGGFGPMSVSASGAFSMTDQTSLASADSTKRSQELTKKASARTKQEHKISFRVSSAAGSEQEQVSTVRNPYADRGCRVDYYQLQRKWLVELREFDKRLCLDVNIPEPGFELLDRYREIQDLQGRLGAQFDMTGIIDPDHPNAPLTAESITRDNWSRLASAFGTSIDPPPGATIRLYVSDTPRTWDNDDNTTQGAGRWHWFTFGVDIDPNYVVQTARVDWDKDGFSDFTGDFVDNPTAGADFFVRGVGPDKHELLDWRGFGGHFDIHYGAYHVKSCSVWVTGILRLRDEVFTAWQQKAYAAIKDAALGNFYAEQTQLRDRLDALKAELGAQDPLSLRKVEREEVMKGVVRWIFGPEFAFSPAVVGSTLYDPATGQILNQQIWDAMASQGQTIQFVHHAIEWENIAYFLYPYFWSAHNRWALKTGLDHPDFTHKAFLKAGSARVVVPIRRGFESAFLAFVRTGHTDGSDPYVTLADEFRADADARYPNTPSPDPDESDQQRLGNLVSSWYEFTPTAALDVQVTSSLPDDAAGSTANSES</sequence>
<dbReference type="Proteomes" id="UP001501442">
    <property type="component" value="Unassembled WGS sequence"/>
</dbReference>
<accession>A0ABP8UCP5</accession>
<comment type="caution">
    <text evidence="2">The sequence shown here is derived from an EMBL/GenBank/DDBJ whole genome shotgun (WGS) entry which is preliminary data.</text>
</comment>
<name>A0ABP8UCP5_9ACTN</name>
<proteinExistence type="predicted"/>
<organism evidence="2 3">
    <name type="scientific">Actinoallomurus vinaceus</name>
    <dbReference type="NCBI Taxonomy" id="1080074"/>
    <lineage>
        <taxon>Bacteria</taxon>
        <taxon>Bacillati</taxon>
        <taxon>Actinomycetota</taxon>
        <taxon>Actinomycetes</taxon>
        <taxon>Streptosporangiales</taxon>
        <taxon>Thermomonosporaceae</taxon>
        <taxon>Actinoallomurus</taxon>
    </lineage>
</organism>
<protein>
    <submittedName>
        <fullName evidence="2">Uncharacterized protein</fullName>
    </submittedName>
</protein>
<evidence type="ECO:0000313" key="2">
    <source>
        <dbReference type="EMBL" id="GAA4627388.1"/>
    </source>
</evidence>
<evidence type="ECO:0000256" key="1">
    <source>
        <dbReference type="SAM" id="MobiDB-lite"/>
    </source>
</evidence>
<feature type="region of interest" description="Disordered" evidence="1">
    <location>
        <begin position="257"/>
        <end position="282"/>
    </location>
</feature>
<dbReference type="EMBL" id="BAABHK010000005">
    <property type="protein sequence ID" value="GAA4627388.1"/>
    <property type="molecule type" value="Genomic_DNA"/>
</dbReference>
<feature type="region of interest" description="Disordered" evidence="1">
    <location>
        <begin position="207"/>
        <end position="229"/>
    </location>
</feature>
<feature type="compositionally biased region" description="Basic and acidic residues" evidence="1">
    <location>
        <begin position="263"/>
        <end position="282"/>
    </location>
</feature>
<keyword evidence="3" id="KW-1185">Reference proteome</keyword>
<feature type="compositionally biased region" description="Polar residues" evidence="1">
    <location>
        <begin position="216"/>
        <end position="229"/>
    </location>
</feature>
<gene>
    <name evidence="2" type="ORF">GCM10023196_039370</name>
</gene>
<reference evidence="3" key="1">
    <citation type="journal article" date="2019" name="Int. J. Syst. Evol. Microbiol.">
        <title>The Global Catalogue of Microorganisms (GCM) 10K type strain sequencing project: providing services to taxonomists for standard genome sequencing and annotation.</title>
        <authorList>
            <consortium name="The Broad Institute Genomics Platform"/>
            <consortium name="The Broad Institute Genome Sequencing Center for Infectious Disease"/>
            <person name="Wu L."/>
            <person name="Ma J."/>
        </authorList>
    </citation>
    <scope>NUCLEOTIDE SEQUENCE [LARGE SCALE GENOMIC DNA]</scope>
    <source>
        <strain evidence="3">JCM 17939</strain>
    </source>
</reference>